<evidence type="ECO:0000313" key="2">
    <source>
        <dbReference type="EMBL" id="MCX2718036.1"/>
    </source>
</evidence>
<gene>
    <name evidence="2" type="ORF">OO016_00355</name>
</gene>
<comment type="caution">
    <text evidence="2">The sequence shown here is derived from an EMBL/GenBank/DDBJ whole genome shotgun (WGS) entry which is preliminary data.</text>
</comment>
<dbReference type="RefSeq" id="WP_266009994.1">
    <property type="nucleotide sequence ID" value="NZ_JAPFQP010000001.1"/>
</dbReference>
<name>A0AAE3SM93_9FLAO</name>
<accession>A0AAE3SM93</accession>
<feature type="chain" id="PRO_5042040241" description="Lipocalin-like domain-containing protein" evidence="1">
    <location>
        <begin position="20"/>
        <end position="135"/>
    </location>
</feature>
<sequence>MKALNTILFCLLTSVMVFAQQQEFTGTWNLIDFKMVMEENTNHMDKATLNKEGAVWDLIFREDGSMTQTSNMRNGETESWDGRYETEGDNLKLFLMIEGREMPLQYQFEFKDNVLHLKRSNPMGTVHILTQFRKS</sequence>
<keyword evidence="1" id="KW-0732">Signal</keyword>
<feature type="signal peptide" evidence="1">
    <location>
        <begin position="1"/>
        <end position="19"/>
    </location>
</feature>
<dbReference type="Proteomes" id="UP001207116">
    <property type="component" value="Unassembled WGS sequence"/>
</dbReference>
<keyword evidence="3" id="KW-1185">Reference proteome</keyword>
<reference evidence="2" key="1">
    <citation type="submission" date="2022-11" db="EMBL/GenBank/DDBJ databases">
        <title>The characterization of three novel Bacteroidetes species and genomic analysis of their roles in tidal elemental geochemical cycles.</title>
        <authorList>
            <person name="Ma K.-J."/>
        </authorList>
    </citation>
    <scope>NUCLEOTIDE SEQUENCE</scope>
    <source>
        <strain evidence="2">M415</strain>
    </source>
</reference>
<evidence type="ECO:0008006" key="4">
    <source>
        <dbReference type="Google" id="ProtNLM"/>
    </source>
</evidence>
<proteinExistence type="predicted"/>
<dbReference type="EMBL" id="JAPFQP010000001">
    <property type="protein sequence ID" value="MCX2718036.1"/>
    <property type="molecule type" value="Genomic_DNA"/>
</dbReference>
<organism evidence="2 3">
    <name type="scientific">Lentiprolixibacter aurantiacus</name>
    <dbReference type="NCBI Taxonomy" id="2993939"/>
    <lineage>
        <taxon>Bacteria</taxon>
        <taxon>Pseudomonadati</taxon>
        <taxon>Bacteroidota</taxon>
        <taxon>Flavobacteriia</taxon>
        <taxon>Flavobacteriales</taxon>
        <taxon>Flavobacteriaceae</taxon>
        <taxon>Lentiprolixibacter</taxon>
    </lineage>
</organism>
<evidence type="ECO:0000313" key="3">
    <source>
        <dbReference type="Proteomes" id="UP001207116"/>
    </source>
</evidence>
<evidence type="ECO:0000256" key="1">
    <source>
        <dbReference type="SAM" id="SignalP"/>
    </source>
</evidence>
<dbReference type="AlphaFoldDB" id="A0AAE3SM93"/>
<protein>
    <recommendedName>
        <fullName evidence="4">Lipocalin-like domain-containing protein</fullName>
    </recommendedName>
</protein>